<keyword evidence="3" id="KW-1185">Reference proteome</keyword>
<dbReference type="Gene3D" id="3.40.50.11440">
    <property type="match status" value="1"/>
</dbReference>
<dbReference type="RefSeq" id="WP_007288934.1">
    <property type="nucleotide sequence ID" value="NZ_AAWL01000005.1"/>
</dbReference>
<dbReference type="InterPro" id="IPR018657">
    <property type="entry name" value="LarA-like_N"/>
</dbReference>
<accession>A1HPH3</accession>
<reference evidence="2 3" key="1">
    <citation type="submission" date="2007-01" db="EMBL/GenBank/DDBJ databases">
        <title>Annotation of the draft genome assembly of Thermosinus carboxydivorans Nor1.</title>
        <authorList>
            <consortium name="US DOE Joint Genome Institute (JGI-ORNL)"/>
            <person name="Larimer F."/>
            <person name="Land M."/>
            <person name="Hauser L."/>
        </authorList>
    </citation>
    <scope>NUCLEOTIDE SEQUENCE [LARGE SCALE GENOMIC DNA]</scope>
    <source>
        <strain evidence="2 3">Nor1</strain>
    </source>
</reference>
<evidence type="ECO:0000259" key="1">
    <source>
        <dbReference type="Pfam" id="PF09861"/>
    </source>
</evidence>
<comment type="caution">
    <text evidence="2">The sequence shown here is derived from an EMBL/GenBank/DDBJ whole genome shotgun (WGS) entry which is preliminary data.</text>
</comment>
<evidence type="ECO:0000313" key="3">
    <source>
        <dbReference type="Proteomes" id="UP000005139"/>
    </source>
</evidence>
<feature type="domain" description="LarA-like N-terminal" evidence="1">
    <location>
        <begin position="29"/>
        <end position="190"/>
    </location>
</feature>
<dbReference type="Pfam" id="PF09861">
    <property type="entry name" value="Lar_N"/>
    <property type="match status" value="1"/>
</dbReference>
<dbReference type="eggNOG" id="COG2768">
    <property type="taxonomic scope" value="Bacteria"/>
</dbReference>
<organism evidence="2 3">
    <name type="scientific">Thermosinus carboxydivorans Nor1</name>
    <dbReference type="NCBI Taxonomy" id="401526"/>
    <lineage>
        <taxon>Bacteria</taxon>
        <taxon>Bacillati</taxon>
        <taxon>Bacillota</taxon>
        <taxon>Negativicutes</taxon>
        <taxon>Selenomonadales</taxon>
        <taxon>Sporomusaceae</taxon>
        <taxon>Thermosinus</taxon>
    </lineage>
</organism>
<dbReference type="EMBL" id="AAWL01000005">
    <property type="protein sequence ID" value="EAX47949.1"/>
    <property type="molecule type" value="Genomic_DNA"/>
</dbReference>
<name>A1HPH3_9FIRM</name>
<dbReference type="GO" id="GO:0050043">
    <property type="term" value="F:lactate racemase activity"/>
    <property type="evidence" value="ECO:0007669"/>
    <property type="project" value="InterPro"/>
</dbReference>
<gene>
    <name evidence="2" type="ORF">TcarDRAFT_1827</name>
</gene>
<dbReference type="Proteomes" id="UP000005139">
    <property type="component" value="Unassembled WGS sequence"/>
</dbReference>
<dbReference type="AlphaFoldDB" id="A1HPH3"/>
<evidence type="ECO:0000313" key="2">
    <source>
        <dbReference type="EMBL" id="EAX47949.1"/>
    </source>
</evidence>
<proteinExistence type="predicted"/>
<reference evidence="2 3" key="2">
    <citation type="submission" date="2007-01" db="EMBL/GenBank/DDBJ databases">
        <title>Sequencing of the draft genome and assembly of Thermosinus carboxydivorans Nor1.</title>
        <authorList>
            <consortium name="US DOE Joint Genome Institute (JGI-PGF)"/>
            <person name="Copeland A."/>
            <person name="Lucas S."/>
            <person name="Lapidus A."/>
            <person name="Barry K."/>
            <person name="Glavina del Rio T."/>
            <person name="Dalin E."/>
            <person name="Tice H."/>
            <person name="Bruce D."/>
            <person name="Pitluck S."/>
            <person name="Richardson P."/>
        </authorList>
    </citation>
    <scope>NUCLEOTIDE SEQUENCE [LARGE SCALE GENOMIC DNA]</scope>
    <source>
        <strain evidence="2 3">Nor1</strain>
    </source>
</reference>
<sequence>MMRVLDKMLEGITVPRMFKVKQNFNAAKVDDLVQALHKELNKREILGKIHPGKRIAIGIGSRGLCKIDLLARELVKFIKERGAKPFIIPAMGSHGGATAEGQAEILASLGITEAAVGCPIVSSMDVVQIGNISNGLPVYMDKHAVQEADGIVFIARIKPHTAFRNKSESGFAKMIAIGFGKHRGAATCHSYGYRHMGEHILQIAEVALKNAPILFAVGTVENAYDEIMHVTAVPAERLLEEDQRLLPIAMENIPRILFDKIDVLIVDKIGKEISGEGMDPNVIGRYASPYVASANYPTRIGVLDLTEKSHGNATGIGTADYITRRIFNKIDFEATYANCITAVLPGAAKIPIVMNSDYDLFRAAILTAEVPDLKKVRLVRIADTLHLKTIMISENMIDEAYKNPNLTILTDPLELKFDAKGNLLDLNGSL</sequence>
<protein>
    <recommendedName>
        <fullName evidence="1">LarA-like N-terminal domain-containing protein</fullName>
    </recommendedName>
</protein>